<reference evidence="5" key="1">
    <citation type="submission" date="2022-04" db="EMBL/GenBank/DDBJ databases">
        <title>Uncovering a miltiradiene biosynthetic gene cluster in the Lamiaceae reveals a dynamic evolutionary trajectory.</title>
        <authorList>
            <person name="Lanier E.R."/>
            <person name="Bryson A.E."/>
            <person name="Lau K.H."/>
            <person name="Mathieu D."/>
            <person name="Yocca A.E."/>
            <person name="Miller G.P."/>
            <person name="Edger P.P."/>
            <person name="Buell C.R."/>
            <person name="Hamberger B."/>
        </authorList>
    </citation>
    <scope>NUCLEOTIDE SEQUENCE</scope>
</reference>
<dbReference type="GO" id="GO:0010333">
    <property type="term" value="F:terpene synthase activity"/>
    <property type="evidence" value="ECO:0007669"/>
    <property type="project" value="InterPro"/>
</dbReference>
<protein>
    <submittedName>
        <fullName evidence="5">(+)-CPP synthase</fullName>
    </submittedName>
</protein>
<keyword evidence="3" id="KW-0460">Magnesium</keyword>
<accession>A0A977Q8S2</accession>
<dbReference type="Gene3D" id="1.50.10.130">
    <property type="entry name" value="Terpene synthase, N-terminal domain"/>
    <property type="match status" value="1"/>
</dbReference>
<dbReference type="SUPFAM" id="SSF48239">
    <property type="entry name" value="Terpenoid cyclases/Protein prenyltransferases"/>
    <property type="match status" value="2"/>
</dbReference>
<sequence length="803" mass="91964">MTSISTVLNLNNAAVVHSTIQLPVKVHLPKCFRGTWVNSSSKHMSLNYQFHHKQISKVTECRVASQDVQQVRDKVDSTAQALDELENKKIEDSIAYIKTLLRSMDDGRISVSPYDTAWIALIKDLEGRDIPQFPSSLEWIAKHQLPDGSWGDEQFFCVYDRLVNTLACVVALRSWNVHAGKSEKGISYIKENVYKLEDANAEHMTCGFEVVFPALLQKARNLGIDDIPYEASVIKEIYYTREQKLKKIPMELMHKVPTSLLFSLEGLENLDWEKLLKLRSPDGSFLTSPSSTAFAFMETKDENCFKFIKNTVEKFNGGAPHTYPVDVFARLWAVDRLQRLGISRFFESEIKDCLDHINSVWTEKGVFSGRDSEFCDIDDTSMSIRLLRLHGYHVDPNALRNFKQDNKFSCYGGQMIESPSPMYNLYRASQLQFPGEEILEEARNFSYKFLKDTLASNQILDKWVISKHLPDEIRIGLEMPWYASLPRVEARYYLQHYAGADDVWIGKTLYRMPEISNDTYLELARMDFNRCQAQHQFEWIYMQEWYESSNVQEFGISRKELLLAYFLAAASIFEPERTKERIMWAKSQIVSRMITSFFNKETTIALEKKSALLTEFNNNINGLYKINSATRECGLVDILLATLHQLLEGFDKVASNQLKNAWGAWLMKLEQGEANGGADAELLVTTLNICAGHIAFNEGILSHNDYKTLSKLSNKICQHLSQIQNKKVLEINDLNTTNSSINDKEIEQDMQALTKSVLEESVGIDRNIKQAFLSVVKTFYYGACNVAETIDVHIFKVLFEPVV</sequence>
<evidence type="ECO:0000259" key="4">
    <source>
        <dbReference type="Pfam" id="PF01397"/>
    </source>
</evidence>
<dbReference type="Gene3D" id="1.10.600.10">
    <property type="entry name" value="Farnesyl Diphosphate Synthase"/>
    <property type="match status" value="1"/>
</dbReference>
<keyword evidence="2" id="KW-0479">Metal-binding</keyword>
<evidence type="ECO:0000256" key="1">
    <source>
        <dbReference type="ARBA" id="ARBA00001946"/>
    </source>
</evidence>
<dbReference type="GO" id="GO:0009507">
    <property type="term" value="C:chloroplast"/>
    <property type="evidence" value="ECO:0007669"/>
    <property type="project" value="TreeGrafter"/>
</dbReference>
<evidence type="ECO:0000256" key="2">
    <source>
        <dbReference type="ARBA" id="ARBA00022723"/>
    </source>
</evidence>
<dbReference type="SUPFAM" id="SSF48576">
    <property type="entry name" value="Terpenoid synthases"/>
    <property type="match status" value="1"/>
</dbReference>
<dbReference type="PANTHER" id="PTHR31739:SF30">
    <property type="entry name" value="COPAL-8-OL DIPHOSPHATE HYDRATASE, CHLOROPLASTIC"/>
    <property type="match status" value="1"/>
</dbReference>
<dbReference type="Gene3D" id="1.50.10.160">
    <property type="match status" value="1"/>
</dbReference>
<evidence type="ECO:0000256" key="3">
    <source>
        <dbReference type="ARBA" id="ARBA00022842"/>
    </source>
</evidence>
<dbReference type="InterPro" id="IPR001906">
    <property type="entry name" value="Terpene_synth_N"/>
</dbReference>
<dbReference type="PANTHER" id="PTHR31739">
    <property type="entry name" value="ENT-COPALYL DIPHOSPHATE SYNTHASE, CHLOROPLASTIC"/>
    <property type="match status" value="1"/>
</dbReference>
<dbReference type="FunFam" id="1.50.10.130:FF:000002">
    <property type="entry name" value="Ent-copalyl diphosphate synthase, chloroplastic"/>
    <property type="match status" value="1"/>
</dbReference>
<dbReference type="InterPro" id="IPR050148">
    <property type="entry name" value="Terpene_synthase-like"/>
</dbReference>
<comment type="cofactor">
    <cofactor evidence="1">
        <name>Mg(2+)</name>
        <dbReference type="ChEBI" id="CHEBI:18420"/>
    </cofactor>
</comment>
<gene>
    <name evidence="5" type="primary">TPS7</name>
</gene>
<dbReference type="InterPro" id="IPR008930">
    <property type="entry name" value="Terpenoid_cyclase/PrenylTrfase"/>
</dbReference>
<dbReference type="FunFam" id="1.50.10.160:FF:000001">
    <property type="entry name" value="Ent-copalyl diphosphate synthase"/>
    <property type="match status" value="1"/>
</dbReference>
<dbReference type="InterPro" id="IPR008949">
    <property type="entry name" value="Isoprenoid_synthase_dom_sf"/>
</dbReference>
<evidence type="ECO:0000313" key="5">
    <source>
        <dbReference type="EMBL" id="UXG91343.1"/>
    </source>
</evidence>
<dbReference type="SFLD" id="SFLDG01014">
    <property type="entry name" value="Terpene_Cyclase_Like_1_N-term"/>
    <property type="match status" value="1"/>
</dbReference>
<organism evidence="5">
    <name type="scientific">Callicarpa americana</name>
    <name type="common">American beautyberry</name>
    <dbReference type="NCBI Taxonomy" id="204211"/>
    <lineage>
        <taxon>Eukaryota</taxon>
        <taxon>Viridiplantae</taxon>
        <taxon>Streptophyta</taxon>
        <taxon>Embryophyta</taxon>
        <taxon>Tracheophyta</taxon>
        <taxon>Spermatophyta</taxon>
        <taxon>Magnoliopsida</taxon>
        <taxon>eudicotyledons</taxon>
        <taxon>Gunneridae</taxon>
        <taxon>Pentapetalae</taxon>
        <taxon>asterids</taxon>
        <taxon>lamiids</taxon>
        <taxon>Lamiales</taxon>
        <taxon>Lamiaceae</taxon>
        <taxon>Callicarpoideae</taxon>
        <taxon>Callicarpa</taxon>
    </lineage>
</organism>
<proteinExistence type="evidence at transcript level"/>
<dbReference type="GO" id="GO:0009686">
    <property type="term" value="P:gibberellin biosynthetic process"/>
    <property type="evidence" value="ECO:0007669"/>
    <property type="project" value="TreeGrafter"/>
</dbReference>
<dbReference type="GO" id="GO:0000287">
    <property type="term" value="F:magnesium ion binding"/>
    <property type="evidence" value="ECO:0007669"/>
    <property type="project" value="TreeGrafter"/>
</dbReference>
<dbReference type="AlphaFoldDB" id="A0A977Q8S2"/>
<dbReference type="EMBL" id="ON260874">
    <property type="protein sequence ID" value="UXG91343.1"/>
    <property type="molecule type" value="mRNA"/>
</dbReference>
<name>A0A977Q8S2_CALAM</name>
<dbReference type="InterPro" id="IPR036965">
    <property type="entry name" value="Terpene_synth_N_sf"/>
</dbReference>
<feature type="domain" description="Terpene synthase N-terminal" evidence="4">
    <location>
        <begin position="271"/>
        <end position="473"/>
    </location>
</feature>
<dbReference type="Pfam" id="PF01397">
    <property type="entry name" value="Terpene_synth"/>
    <property type="match status" value="1"/>
</dbReference>
<dbReference type="SFLD" id="SFLDG01605">
    <property type="entry name" value="Terpene_Cyclase_Like_1_N-term"/>
    <property type="match status" value="1"/>
</dbReference>